<accession>A0ACC0PR21</accession>
<protein>
    <submittedName>
        <fullName evidence="1">Uncharacterized protein</fullName>
    </submittedName>
</protein>
<evidence type="ECO:0000313" key="1">
    <source>
        <dbReference type="EMBL" id="KAI8568145.1"/>
    </source>
</evidence>
<keyword evidence="2" id="KW-1185">Reference proteome</keyword>
<dbReference type="EMBL" id="CM046389">
    <property type="protein sequence ID" value="KAI8568145.1"/>
    <property type="molecule type" value="Genomic_DNA"/>
</dbReference>
<dbReference type="Proteomes" id="UP001062846">
    <property type="component" value="Chromosome 2"/>
</dbReference>
<evidence type="ECO:0000313" key="2">
    <source>
        <dbReference type="Proteomes" id="UP001062846"/>
    </source>
</evidence>
<reference evidence="1" key="1">
    <citation type="submission" date="2022-02" db="EMBL/GenBank/DDBJ databases">
        <title>Plant Genome Project.</title>
        <authorList>
            <person name="Zhang R.-G."/>
        </authorList>
    </citation>
    <scope>NUCLEOTIDE SEQUENCE</scope>
    <source>
        <strain evidence="1">AT1</strain>
    </source>
</reference>
<gene>
    <name evidence="1" type="ORF">RHMOL_Rhmol02G0174900</name>
</gene>
<sequence>MKPYMKIRWNSTFLMLKSCRNHTVVITAFVNAKSDCGLTHSDWIITFEYMKFSKTKTNFAAACIDMESKFKKYFEDMPKIFAVAVVMDPRTKLEDVQMLLEGISDNLMITLPSCTKVKSQLTNLYASYESKFASSTTTTSTTTIPLTSTSNNDPS</sequence>
<comment type="caution">
    <text evidence="1">The sequence shown here is derived from an EMBL/GenBank/DDBJ whole genome shotgun (WGS) entry which is preliminary data.</text>
</comment>
<name>A0ACC0PR21_RHOML</name>
<organism evidence="1 2">
    <name type="scientific">Rhododendron molle</name>
    <name type="common">Chinese azalea</name>
    <name type="synonym">Azalea mollis</name>
    <dbReference type="NCBI Taxonomy" id="49168"/>
    <lineage>
        <taxon>Eukaryota</taxon>
        <taxon>Viridiplantae</taxon>
        <taxon>Streptophyta</taxon>
        <taxon>Embryophyta</taxon>
        <taxon>Tracheophyta</taxon>
        <taxon>Spermatophyta</taxon>
        <taxon>Magnoliopsida</taxon>
        <taxon>eudicotyledons</taxon>
        <taxon>Gunneridae</taxon>
        <taxon>Pentapetalae</taxon>
        <taxon>asterids</taxon>
        <taxon>Ericales</taxon>
        <taxon>Ericaceae</taxon>
        <taxon>Ericoideae</taxon>
        <taxon>Rhodoreae</taxon>
        <taxon>Rhododendron</taxon>
    </lineage>
</organism>
<proteinExistence type="predicted"/>